<comment type="subunit">
    <text evidence="2">DNA polymerase III contains a core (composed of alpha, epsilon and theta chains) that associates with a tau subunit. This core dimerizes to form the POLIII' complex. PolIII' associates with the gamma complex (composed of gamma, delta, delta', psi and chi chains) and with the beta chain to form the complete DNA polymerase III complex.</text>
</comment>
<proteinExistence type="predicted"/>
<comment type="caution">
    <text evidence="4">The sequence shown here is derived from an EMBL/GenBank/DDBJ whole genome shotgun (WGS) entry which is preliminary data.</text>
</comment>
<feature type="domain" description="Exonuclease" evidence="3">
    <location>
        <begin position="1"/>
        <end position="166"/>
    </location>
</feature>
<dbReference type="InterPro" id="IPR006054">
    <property type="entry name" value="DnaQ"/>
</dbReference>
<dbReference type="NCBIfam" id="TIGR00573">
    <property type="entry name" value="dnaq"/>
    <property type="match status" value="1"/>
</dbReference>
<dbReference type="GO" id="GO:0005829">
    <property type="term" value="C:cytosol"/>
    <property type="evidence" value="ECO:0007669"/>
    <property type="project" value="TreeGrafter"/>
</dbReference>
<dbReference type="GO" id="GO:0008408">
    <property type="term" value="F:3'-5' exonuclease activity"/>
    <property type="evidence" value="ECO:0007669"/>
    <property type="project" value="TreeGrafter"/>
</dbReference>
<dbReference type="FunFam" id="3.30.420.10:FF:000045">
    <property type="entry name" value="3'-5' exonuclease DinG"/>
    <property type="match status" value="1"/>
</dbReference>
<evidence type="ECO:0000313" key="4">
    <source>
        <dbReference type="EMBL" id="KMQ66749.1"/>
    </source>
</evidence>
<sequence>MYSIIDIESNGAGYRNECIIDIAIYRYDGQKITDQFISLVNPESDITPFVQKLTSITPKMVKTAPKFHEIAKRVIEITENTTLVGHNIDFDYRMLRQSFKRLGYEFQISTLDTIPLAKKMIPDEVSYSLGKLVKSLGIPLTNHHRADGDARATLELFKLLISKDTENEIIQKQHDETNAKTYINKIKILTQDLPNEKGFVYFQNEDGKIILSDYVQDINKFSKKVFNSKSKKWEHIQKEVEQINYELTGTDIIAKLILNSKNIKKREVFPFGLYFRNNKYIVEKNKLNKTERPILKFKSFTQGTKAVQFISQQEEFNDVNVFLKKIDFRKRNELWLGQGRKLGEKMFLIIDNGKVISYGFYDLFTQIQTMSKLTKLKIDLPLSSVDLHNDLQLALLRGDFETLPLPK</sequence>
<comment type="function">
    <text evidence="1">DNA polymerase III is a complex, multichain enzyme responsible for most of the replicative synthesis in bacteria. The epsilon subunit contain the editing function and is a proofreading 3'-5' exonuclease.</text>
</comment>
<reference evidence="4 5" key="1">
    <citation type="journal article" date="2013" name="Int. J. Syst. Evol. Microbiol.">
        <title>Chryseobacterium angstadtii sp. nov., isolated from a newt tank.</title>
        <authorList>
            <person name="Kirk K.E."/>
            <person name="Hoffman J.A."/>
            <person name="Smith K.A."/>
            <person name="Strahan B.L."/>
            <person name="Failor K.C."/>
            <person name="Krebs J.E."/>
            <person name="Gale A.N."/>
            <person name="Do T.D."/>
            <person name="Sontag T.C."/>
            <person name="Batties A.M."/>
            <person name="Mistiszyn K."/>
            <person name="Newman J.D."/>
        </authorList>
    </citation>
    <scope>NUCLEOTIDE SEQUENCE [LARGE SCALE GENOMIC DNA]</scope>
    <source>
        <strain evidence="4 5">KM</strain>
    </source>
</reference>
<dbReference type="GO" id="GO:0003887">
    <property type="term" value="F:DNA-directed DNA polymerase activity"/>
    <property type="evidence" value="ECO:0007669"/>
    <property type="project" value="InterPro"/>
</dbReference>
<dbReference type="OrthoDB" id="9803913at2"/>
<dbReference type="PATRIC" id="fig|558151.6.peg.918"/>
<dbReference type="InterPro" id="IPR012337">
    <property type="entry name" value="RNaseH-like_sf"/>
</dbReference>
<dbReference type="SUPFAM" id="SSF53098">
    <property type="entry name" value="Ribonuclease H-like"/>
    <property type="match status" value="1"/>
</dbReference>
<evidence type="ECO:0000256" key="1">
    <source>
        <dbReference type="ARBA" id="ARBA00025483"/>
    </source>
</evidence>
<dbReference type="CDD" id="cd06127">
    <property type="entry name" value="DEDDh"/>
    <property type="match status" value="1"/>
</dbReference>
<dbReference type="Gene3D" id="3.30.420.10">
    <property type="entry name" value="Ribonuclease H-like superfamily/Ribonuclease H"/>
    <property type="match status" value="1"/>
</dbReference>
<dbReference type="InterPro" id="IPR013520">
    <property type="entry name" value="Ribonucl_H"/>
</dbReference>
<dbReference type="GO" id="GO:0045004">
    <property type="term" value="P:DNA replication proofreading"/>
    <property type="evidence" value="ECO:0007669"/>
    <property type="project" value="TreeGrafter"/>
</dbReference>
<accession>A0A0J7ILJ0</accession>
<evidence type="ECO:0000259" key="3">
    <source>
        <dbReference type="SMART" id="SM00479"/>
    </source>
</evidence>
<name>A0A0J7ILJ0_9FLAO</name>
<evidence type="ECO:0000313" key="5">
    <source>
        <dbReference type="Proteomes" id="UP000036261"/>
    </source>
</evidence>
<dbReference type="InterPro" id="IPR036397">
    <property type="entry name" value="RNaseH_sf"/>
</dbReference>
<dbReference type="STRING" id="558151.ACM46_04390"/>
<dbReference type="EMBL" id="LFND01000001">
    <property type="protein sequence ID" value="KMQ66749.1"/>
    <property type="molecule type" value="Genomic_DNA"/>
</dbReference>
<organism evidence="4 5">
    <name type="scientific">Chryseobacterium angstadtii</name>
    <dbReference type="NCBI Taxonomy" id="558151"/>
    <lineage>
        <taxon>Bacteria</taxon>
        <taxon>Pseudomonadati</taxon>
        <taxon>Bacteroidota</taxon>
        <taxon>Flavobacteriia</taxon>
        <taxon>Flavobacteriales</taxon>
        <taxon>Weeksellaceae</taxon>
        <taxon>Chryseobacterium group</taxon>
        <taxon>Chryseobacterium</taxon>
    </lineage>
</organism>
<dbReference type="Proteomes" id="UP000036261">
    <property type="component" value="Unassembled WGS sequence"/>
</dbReference>
<dbReference type="PANTHER" id="PTHR30231:SF41">
    <property type="entry name" value="DNA POLYMERASE III SUBUNIT EPSILON"/>
    <property type="match status" value="1"/>
</dbReference>
<dbReference type="SMART" id="SM00479">
    <property type="entry name" value="EXOIII"/>
    <property type="match status" value="1"/>
</dbReference>
<dbReference type="Pfam" id="PF00929">
    <property type="entry name" value="RNase_T"/>
    <property type="match status" value="1"/>
</dbReference>
<dbReference type="RefSeq" id="WP_048505355.1">
    <property type="nucleotide sequence ID" value="NZ_LFND01000001.1"/>
</dbReference>
<dbReference type="PANTHER" id="PTHR30231">
    <property type="entry name" value="DNA POLYMERASE III SUBUNIT EPSILON"/>
    <property type="match status" value="1"/>
</dbReference>
<evidence type="ECO:0000256" key="2">
    <source>
        <dbReference type="ARBA" id="ARBA00026073"/>
    </source>
</evidence>
<keyword evidence="5" id="KW-1185">Reference proteome</keyword>
<gene>
    <name evidence="4" type="ORF">ACM46_04390</name>
</gene>
<dbReference type="AlphaFoldDB" id="A0A0J7ILJ0"/>
<protein>
    <submittedName>
        <fullName evidence="4">DNA polymerase III subunit epsilon</fullName>
    </submittedName>
</protein>
<dbReference type="GO" id="GO:0003677">
    <property type="term" value="F:DNA binding"/>
    <property type="evidence" value="ECO:0007669"/>
    <property type="project" value="InterPro"/>
</dbReference>